<dbReference type="EMBL" id="JAGFOT010000006">
    <property type="protein sequence ID" value="MBO3657820.1"/>
    <property type="molecule type" value="Genomic_DNA"/>
</dbReference>
<dbReference type="KEGG" id="ahl:AHTJS_12600"/>
<dbReference type="EMBL" id="CP038009">
    <property type="protein sequence ID" value="QBQ16976.1"/>
    <property type="molecule type" value="Genomic_DNA"/>
</dbReference>
<gene>
    <name evidence="4" type="ORF">AhaeAN43_13005</name>
    <name evidence="3" type="ORF">AHTJR_12175</name>
    <name evidence="2" type="ORF">GPS52_02140</name>
    <name evidence="1" type="ORF">J5N55_06935</name>
</gene>
<dbReference type="RefSeq" id="WP_004638046.1">
    <property type="nucleotide sequence ID" value="NZ_BKQF01000002.1"/>
</dbReference>
<evidence type="ECO:0000313" key="1">
    <source>
        <dbReference type="EMBL" id="MBO3657820.1"/>
    </source>
</evidence>
<dbReference type="AlphaFoldDB" id="A0A1L6KPW4"/>
<dbReference type="Proteomes" id="UP000670925">
    <property type="component" value="Unassembled WGS sequence"/>
</dbReference>
<dbReference type="Proteomes" id="UP000463868">
    <property type="component" value="Chromosome"/>
</dbReference>
<protein>
    <submittedName>
        <fullName evidence="2">Uncharacterized protein</fullName>
    </submittedName>
</protein>
<reference evidence="1" key="4">
    <citation type="submission" date="2021-03" db="EMBL/GenBank/DDBJ databases">
        <title>Acinetobacter spp. whole-genome sequenced from Terengganu.</title>
        <authorList>
            <person name="Mohd Rani F."/>
        </authorList>
    </citation>
    <scope>NUCLEOTIDE SEQUENCE</scope>
    <source>
        <strain evidence="1">AC1502</strain>
    </source>
</reference>
<evidence type="ECO:0000313" key="4">
    <source>
        <dbReference type="EMBL" id="QHI14214.1"/>
    </source>
</evidence>
<reference evidence="2 6" key="3">
    <citation type="submission" date="2019-12" db="EMBL/GenBank/DDBJ databases">
        <title>Acinetobacter haemolyticus comparative genomics.</title>
        <authorList>
            <person name="Castro-Jaimes S."/>
            <person name="Bello-Lopez E."/>
            <person name="Velazquez-Acosta C."/>
            <person name="Volkow-Fernandez P."/>
            <person name="Lozano-Zarain P."/>
            <person name="Castillo Ramirez S."/>
            <person name="Cevallos M.A."/>
        </authorList>
    </citation>
    <scope>NUCLEOTIDE SEQUENCE [LARGE SCALE GENOMIC DNA]</scope>
    <source>
        <strain evidence="2 6">AN10</strain>
    </source>
</reference>
<evidence type="ECO:0000313" key="6">
    <source>
        <dbReference type="Proteomes" id="UP000451048"/>
    </source>
</evidence>
<reference evidence="3 5" key="2">
    <citation type="submission" date="2019-03" db="EMBL/GenBank/DDBJ databases">
        <title>Complete genome sequence of two outbreak-associated Acinetobacter haemolyticus strains.</title>
        <authorList>
            <person name="Bai L."/>
            <person name="Zhang S.-C."/>
            <person name="Deng Y."/>
            <person name="Song C.-C."/>
            <person name="Kang G.-B."/>
            <person name="Dong Y."/>
            <person name="Wang Y."/>
            <person name="Gao F."/>
            <person name="Huang H."/>
        </authorList>
    </citation>
    <scope>NUCLEOTIDE SEQUENCE [LARGE SCALE GENOMIC DNA]</scope>
    <source>
        <strain evidence="3 5">TJR01</strain>
    </source>
</reference>
<evidence type="ECO:0000313" key="5">
    <source>
        <dbReference type="Proteomes" id="UP000294395"/>
    </source>
</evidence>
<name>A0A1L6KPW4_ACIHA</name>
<evidence type="ECO:0000313" key="3">
    <source>
        <dbReference type="EMBL" id="QBQ16976.1"/>
    </source>
</evidence>
<sequence>MQLKFAHDSDYFFFSQLLMRHIENYVRKHPDADNAIFDLRDIYDVFREDFASTTTNLEGILNIADAYRVETLNGDERLIQSYKIDVKNNSLLIDFNADALQSLRSGRPLIEPDSSLQE</sequence>
<evidence type="ECO:0000313" key="2">
    <source>
        <dbReference type="EMBL" id="NAR72302.1"/>
    </source>
</evidence>
<dbReference type="Proteomes" id="UP000451048">
    <property type="component" value="Unassembled WGS sequence"/>
</dbReference>
<dbReference type="EMBL" id="WTTO01000003">
    <property type="protein sequence ID" value="NAR72302.1"/>
    <property type="molecule type" value="Genomic_DNA"/>
</dbReference>
<organism evidence="2 6">
    <name type="scientific">Acinetobacter haemolyticus</name>
    <dbReference type="NCBI Taxonomy" id="29430"/>
    <lineage>
        <taxon>Bacteria</taxon>
        <taxon>Pseudomonadati</taxon>
        <taxon>Pseudomonadota</taxon>
        <taxon>Gammaproteobacteria</taxon>
        <taxon>Moraxellales</taxon>
        <taxon>Moraxellaceae</taxon>
        <taxon>Acinetobacter</taxon>
    </lineage>
</organism>
<dbReference type="Proteomes" id="UP000294395">
    <property type="component" value="Chromosome"/>
</dbReference>
<dbReference type="OrthoDB" id="6703605at2"/>
<dbReference type="EMBL" id="CP031976">
    <property type="protein sequence ID" value="QHI14214.1"/>
    <property type="molecule type" value="Genomic_DNA"/>
</dbReference>
<reference evidence="4 7" key="1">
    <citation type="submission" date="2018-08" db="EMBL/GenBank/DDBJ databases">
        <title>Analysis of the genomic diversity of Mexican Acinetobacter haemolyticus clinical isolates.</title>
        <authorList>
            <person name="Castro-Jaimes S."/>
            <person name="Cevallos M.A."/>
        </authorList>
    </citation>
    <scope>NUCLEOTIDE SEQUENCE [LARGE SCALE GENOMIC DNA]</scope>
    <source>
        <strain evidence="4 7">AN43</strain>
    </source>
</reference>
<accession>A0A1L6KPW4</accession>
<proteinExistence type="predicted"/>
<evidence type="ECO:0000313" key="7">
    <source>
        <dbReference type="Proteomes" id="UP000463868"/>
    </source>
</evidence>
<dbReference type="GeneID" id="56330075"/>